<evidence type="ECO:0000256" key="1">
    <source>
        <dbReference type="ARBA" id="ARBA00007319"/>
    </source>
</evidence>
<dbReference type="Proteomes" id="UP001374535">
    <property type="component" value="Chromosome 3"/>
</dbReference>
<evidence type="ECO:0000313" key="2">
    <source>
        <dbReference type="EMBL" id="WVZ16373.1"/>
    </source>
</evidence>
<dbReference type="PANTHER" id="PTHR10804:SF11">
    <property type="entry name" value="PROLIFERATION-ASSOCIATED PROTEIN 2G4"/>
    <property type="match status" value="1"/>
</dbReference>
<dbReference type="AlphaFoldDB" id="A0AAQ3NXW7"/>
<evidence type="ECO:0000313" key="3">
    <source>
        <dbReference type="Proteomes" id="UP001374535"/>
    </source>
</evidence>
<dbReference type="EMBL" id="CP144698">
    <property type="protein sequence ID" value="WVZ16373.1"/>
    <property type="molecule type" value="Genomic_DNA"/>
</dbReference>
<dbReference type="Gene3D" id="3.90.230.10">
    <property type="entry name" value="Creatinase/methionine aminopeptidase superfamily"/>
    <property type="match status" value="1"/>
</dbReference>
<dbReference type="InterPro" id="IPR036005">
    <property type="entry name" value="Creatinase/aminopeptidase-like"/>
</dbReference>
<reference evidence="2 3" key="1">
    <citation type="journal article" date="2023" name="Life. Sci Alliance">
        <title>Evolutionary insights into 3D genome organization and epigenetic landscape of Vigna mungo.</title>
        <authorList>
            <person name="Junaid A."/>
            <person name="Singh B."/>
            <person name="Bhatia S."/>
        </authorList>
    </citation>
    <scope>NUCLEOTIDE SEQUENCE [LARGE SCALE GENOMIC DNA]</scope>
    <source>
        <strain evidence="2">Urdbean</strain>
    </source>
</reference>
<protein>
    <submittedName>
        <fullName evidence="2">Uncharacterized protein</fullName>
    </submittedName>
</protein>
<organism evidence="2 3">
    <name type="scientific">Vigna mungo</name>
    <name type="common">Black gram</name>
    <name type="synonym">Phaseolus mungo</name>
    <dbReference type="NCBI Taxonomy" id="3915"/>
    <lineage>
        <taxon>Eukaryota</taxon>
        <taxon>Viridiplantae</taxon>
        <taxon>Streptophyta</taxon>
        <taxon>Embryophyta</taxon>
        <taxon>Tracheophyta</taxon>
        <taxon>Spermatophyta</taxon>
        <taxon>Magnoliopsida</taxon>
        <taxon>eudicotyledons</taxon>
        <taxon>Gunneridae</taxon>
        <taxon>Pentapetalae</taxon>
        <taxon>rosids</taxon>
        <taxon>fabids</taxon>
        <taxon>Fabales</taxon>
        <taxon>Fabaceae</taxon>
        <taxon>Papilionoideae</taxon>
        <taxon>50 kb inversion clade</taxon>
        <taxon>NPAAA clade</taxon>
        <taxon>indigoferoid/millettioid clade</taxon>
        <taxon>Phaseoleae</taxon>
        <taxon>Vigna</taxon>
    </lineage>
</organism>
<dbReference type="InterPro" id="IPR047113">
    <property type="entry name" value="PA2G4/ARX1"/>
</dbReference>
<proteinExistence type="inferred from homology"/>
<comment type="similarity">
    <text evidence="1">Belongs to the peptidase M24 family.</text>
</comment>
<sequence length="147" mass="15959">MFCGRFLHDWVPVCGDGGGCTSGPTMGGSGELRPKARVAVRVGPRQTGNVYKKVNKKIKKEVAFPTCISVNNEVCHFSPLDSDETVLEVDGYFFGWCSDMACHIYGFISAVAHTHVLQEGPITRRATDVIAAAIVTSFYSSCMFLMG</sequence>
<name>A0AAQ3NXW7_VIGMU</name>
<gene>
    <name evidence="2" type="ORF">V8G54_009355</name>
</gene>
<accession>A0AAQ3NXW7</accession>
<dbReference type="SUPFAM" id="SSF55920">
    <property type="entry name" value="Creatinase/aminopeptidase"/>
    <property type="match status" value="1"/>
</dbReference>
<dbReference type="PANTHER" id="PTHR10804">
    <property type="entry name" value="PROTEASE FAMILY M24 METHIONYL AMINOPEPTIDASE, AMINOPEPTIDASE P"/>
    <property type="match status" value="1"/>
</dbReference>
<keyword evidence="3" id="KW-1185">Reference proteome</keyword>